<evidence type="ECO:0000259" key="3">
    <source>
        <dbReference type="SMART" id="SM00662"/>
    </source>
</evidence>
<dbReference type="InterPro" id="IPR011263">
    <property type="entry name" value="DNA-dir_RNA_pol_RpoA/D/Rpb3"/>
</dbReference>
<keyword evidence="1" id="KW-0240">DNA-directed RNA polymerase</keyword>
<dbReference type="AlphaFoldDB" id="A0A6C0AVN5"/>
<dbReference type="GO" id="GO:0000428">
    <property type="term" value="C:DNA-directed RNA polymerase complex"/>
    <property type="evidence" value="ECO:0007669"/>
    <property type="project" value="UniProtKB-KW"/>
</dbReference>
<dbReference type="GO" id="GO:0046983">
    <property type="term" value="F:protein dimerization activity"/>
    <property type="evidence" value="ECO:0007669"/>
    <property type="project" value="InterPro"/>
</dbReference>
<dbReference type="Gene3D" id="3.30.1360.10">
    <property type="entry name" value="RNA polymerase, RBP11-like subunit"/>
    <property type="match status" value="2"/>
</dbReference>
<dbReference type="InterPro" id="IPR050518">
    <property type="entry name" value="Rpo3/RPB3_RNA_Pol_subunit"/>
</dbReference>
<accession>A0A6C0AVN5</accession>
<dbReference type="InterPro" id="IPR036603">
    <property type="entry name" value="RBP11-like"/>
</dbReference>
<protein>
    <recommendedName>
        <fullName evidence="3">DNA-directed RNA polymerase RpoA/D/Rpb3-type domain-containing protein</fullName>
    </recommendedName>
</protein>
<reference evidence="4" key="1">
    <citation type="journal article" date="2020" name="Nature">
        <title>Giant virus diversity and host interactions through global metagenomics.</title>
        <authorList>
            <person name="Schulz F."/>
            <person name="Roux S."/>
            <person name="Paez-Espino D."/>
            <person name="Jungbluth S."/>
            <person name="Walsh D.A."/>
            <person name="Denef V.J."/>
            <person name="McMahon K.D."/>
            <person name="Konstantinidis K.T."/>
            <person name="Eloe-Fadrosh E.A."/>
            <person name="Kyrpides N.C."/>
            <person name="Woyke T."/>
        </authorList>
    </citation>
    <scope>NUCLEOTIDE SEQUENCE</scope>
    <source>
        <strain evidence="4">GVMAG-S-ERX555965-48</strain>
    </source>
</reference>
<proteinExistence type="predicted"/>
<dbReference type="EMBL" id="MN738771">
    <property type="protein sequence ID" value="QHS83997.1"/>
    <property type="molecule type" value="Genomic_DNA"/>
</dbReference>
<dbReference type="SUPFAM" id="SSF55257">
    <property type="entry name" value="RBP11-like subunits of RNA polymerase"/>
    <property type="match status" value="2"/>
</dbReference>
<keyword evidence="2" id="KW-0804">Transcription</keyword>
<dbReference type="SMART" id="SM00662">
    <property type="entry name" value="RPOLD"/>
    <property type="match status" value="1"/>
</dbReference>
<dbReference type="Pfam" id="PF01193">
    <property type="entry name" value="RNA_pol_L"/>
    <property type="match status" value="1"/>
</dbReference>
<dbReference type="InterPro" id="IPR036643">
    <property type="entry name" value="RNApol_insert_sf"/>
</dbReference>
<dbReference type="PANTHER" id="PTHR11800:SF2">
    <property type="entry name" value="DNA-DIRECTED RNA POLYMERASE II SUBUNIT RPB3"/>
    <property type="match status" value="1"/>
</dbReference>
<dbReference type="GO" id="GO:0003899">
    <property type="term" value="F:DNA-directed RNA polymerase activity"/>
    <property type="evidence" value="ECO:0007669"/>
    <property type="project" value="InterPro"/>
</dbReference>
<sequence>MEPSLQNISDNNTNLEFTLTGVDTSIANSLRRIIISDIPCFGFRTSPYEKNDAIIEKNTTRFNNEILKQRLSCIPIHITDPKFPYETYEVEINKQNESNKVEFITTKDFKIKNTLNNEYLSIEEQKKIFPPDTITKHYIDFARLRPAISDEIPGEILVMKCKISKVKGNIDYMYNNVSVCSYGNTIDSSKAESEWNKLEKQYSKDKSEEEIQKLYNNYMLLDGKRQYIANSFDFLIETIGIYKNQDLVKIGCDELIKKFNKVVSLIDDDTLTINNSENTNNNSYDIILENEDYTIGKVIEFLLYTKYFKDNKNKKISYCGFLKKHPHDDFSIIRIIYDNDVNDSYIKNDIKIVSLLAIDIYNKIKSLFI</sequence>
<evidence type="ECO:0000313" key="4">
    <source>
        <dbReference type="EMBL" id="QHS83997.1"/>
    </source>
</evidence>
<dbReference type="Gene3D" id="2.170.120.12">
    <property type="entry name" value="DNA-directed RNA polymerase, insert domain"/>
    <property type="match status" value="1"/>
</dbReference>
<dbReference type="PANTHER" id="PTHR11800">
    <property type="entry name" value="DNA-DIRECTED RNA POLYMERASE"/>
    <property type="match status" value="1"/>
</dbReference>
<evidence type="ECO:0000256" key="2">
    <source>
        <dbReference type="ARBA" id="ARBA00023163"/>
    </source>
</evidence>
<dbReference type="GO" id="GO:0006351">
    <property type="term" value="P:DNA-templated transcription"/>
    <property type="evidence" value="ECO:0007669"/>
    <property type="project" value="InterPro"/>
</dbReference>
<name>A0A6C0AVN5_9ZZZZ</name>
<feature type="domain" description="DNA-directed RNA polymerase RpoA/D/Rpb3-type" evidence="3">
    <location>
        <begin position="14"/>
        <end position="265"/>
    </location>
</feature>
<evidence type="ECO:0000256" key="1">
    <source>
        <dbReference type="ARBA" id="ARBA00022478"/>
    </source>
</evidence>
<organism evidence="4">
    <name type="scientific">viral metagenome</name>
    <dbReference type="NCBI Taxonomy" id="1070528"/>
    <lineage>
        <taxon>unclassified sequences</taxon>
        <taxon>metagenomes</taxon>
        <taxon>organismal metagenomes</taxon>
    </lineage>
</organism>